<feature type="non-terminal residue" evidence="1">
    <location>
        <position position="1"/>
    </location>
</feature>
<dbReference type="Proteomes" id="UP000265520">
    <property type="component" value="Unassembled WGS sequence"/>
</dbReference>
<proteinExistence type="predicted"/>
<dbReference type="AlphaFoldDB" id="A0A392U7K8"/>
<comment type="caution">
    <text evidence="1">The sequence shown here is derived from an EMBL/GenBank/DDBJ whole genome shotgun (WGS) entry which is preliminary data.</text>
</comment>
<evidence type="ECO:0000313" key="2">
    <source>
        <dbReference type="Proteomes" id="UP000265520"/>
    </source>
</evidence>
<evidence type="ECO:0000313" key="1">
    <source>
        <dbReference type="EMBL" id="MCI69068.1"/>
    </source>
</evidence>
<reference evidence="1 2" key="1">
    <citation type="journal article" date="2018" name="Front. Plant Sci.">
        <title>Red Clover (Trifolium pratense) and Zigzag Clover (T. medium) - A Picture of Genomic Similarities and Differences.</title>
        <authorList>
            <person name="Dluhosova J."/>
            <person name="Istvanek J."/>
            <person name="Nedelnik J."/>
            <person name="Repkova J."/>
        </authorList>
    </citation>
    <scope>NUCLEOTIDE SEQUENCE [LARGE SCALE GENOMIC DNA]</scope>
    <source>
        <strain evidence="2">cv. 10/8</strain>
        <tissue evidence="1">Leaf</tissue>
    </source>
</reference>
<sequence length="40" mass="4587">YEAHHPPQQADSDDELDRQLDEALYHSHQEQYFTPGGSSS</sequence>
<keyword evidence="2" id="KW-1185">Reference proteome</keyword>
<accession>A0A392U7K8</accession>
<dbReference type="EMBL" id="LXQA010748538">
    <property type="protein sequence ID" value="MCI69068.1"/>
    <property type="molecule type" value="Genomic_DNA"/>
</dbReference>
<name>A0A392U7K8_9FABA</name>
<protein>
    <submittedName>
        <fullName evidence="1">Uncharacterized protein</fullName>
    </submittedName>
</protein>
<organism evidence="1 2">
    <name type="scientific">Trifolium medium</name>
    <dbReference type="NCBI Taxonomy" id="97028"/>
    <lineage>
        <taxon>Eukaryota</taxon>
        <taxon>Viridiplantae</taxon>
        <taxon>Streptophyta</taxon>
        <taxon>Embryophyta</taxon>
        <taxon>Tracheophyta</taxon>
        <taxon>Spermatophyta</taxon>
        <taxon>Magnoliopsida</taxon>
        <taxon>eudicotyledons</taxon>
        <taxon>Gunneridae</taxon>
        <taxon>Pentapetalae</taxon>
        <taxon>rosids</taxon>
        <taxon>fabids</taxon>
        <taxon>Fabales</taxon>
        <taxon>Fabaceae</taxon>
        <taxon>Papilionoideae</taxon>
        <taxon>50 kb inversion clade</taxon>
        <taxon>NPAAA clade</taxon>
        <taxon>Hologalegina</taxon>
        <taxon>IRL clade</taxon>
        <taxon>Trifolieae</taxon>
        <taxon>Trifolium</taxon>
    </lineage>
</organism>